<dbReference type="STRING" id="29542.A6070_09725"/>
<evidence type="ECO:0000259" key="16">
    <source>
        <dbReference type="SMART" id="SM00962"/>
    </source>
</evidence>
<dbReference type="GO" id="GO:0005886">
    <property type="term" value="C:plasma membrane"/>
    <property type="evidence" value="ECO:0007669"/>
    <property type="project" value="UniProtKB-SubCell"/>
</dbReference>
<keyword evidence="11" id="KW-1006">Bacterial flagellum protein export</keyword>
<accession>A0A1L3GCU8</accession>
<dbReference type="SMART" id="SM00962">
    <property type="entry name" value="SRP54"/>
    <property type="match status" value="1"/>
</dbReference>
<gene>
    <name evidence="17" type="ORF">A7E75_01115</name>
</gene>
<dbReference type="NCBIfam" id="TIGR03499">
    <property type="entry name" value="FlhF"/>
    <property type="match status" value="1"/>
</dbReference>
<dbReference type="InterPro" id="IPR047040">
    <property type="entry name" value="FlhF__GTPase_dom"/>
</dbReference>
<keyword evidence="4" id="KW-0813">Transport</keyword>
<dbReference type="OrthoDB" id="9778554at2"/>
<keyword evidence="17" id="KW-0966">Cell projection</keyword>
<reference evidence="17 18" key="1">
    <citation type="journal article" date="2017" name="Genome Announc.">
        <title>Complete Genome Sequences of Two Acetylene-Fermenting Pelobacter acetylenicus Strains.</title>
        <authorList>
            <person name="Sutton J.M."/>
            <person name="Baesman S.M."/>
            <person name="Fierst J.L."/>
            <person name="Poret-Peterson A.T."/>
            <person name="Oremland R.S."/>
            <person name="Dunlap D.S."/>
            <person name="Akob D.M."/>
        </authorList>
    </citation>
    <scope>NUCLEOTIDE SEQUENCE [LARGE SCALE GENOMIC DNA]</scope>
    <source>
        <strain evidence="17 18">DSM 3247</strain>
    </source>
</reference>
<dbReference type="GO" id="GO:0005047">
    <property type="term" value="F:signal recognition particle binding"/>
    <property type="evidence" value="ECO:0007669"/>
    <property type="project" value="TreeGrafter"/>
</dbReference>
<dbReference type="Gene3D" id="1.20.120.1380">
    <property type="entry name" value="Flagellar FlhF biosynthesis protein, N domain"/>
    <property type="match status" value="1"/>
</dbReference>
<evidence type="ECO:0000256" key="11">
    <source>
        <dbReference type="ARBA" id="ARBA00023225"/>
    </source>
</evidence>
<evidence type="ECO:0000256" key="2">
    <source>
        <dbReference type="ARBA" id="ARBA00008531"/>
    </source>
</evidence>
<dbReference type="PANTHER" id="PTHR43134:SF3">
    <property type="entry name" value="FLAGELLAR BIOSYNTHESIS PROTEIN FLHF"/>
    <property type="match status" value="1"/>
</dbReference>
<feature type="region of interest" description="Disordered" evidence="14">
    <location>
        <begin position="128"/>
        <end position="152"/>
    </location>
</feature>
<dbReference type="RefSeq" id="WP_072285586.1">
    <property type="nucleotide sequence ID" value="NZ_CP015455.1"/>
</dbReference>
<dbReference type="Pfam" id="PF00448">
    <property type="entry name" value="SRP54"/>
    <property type="match status" value="1"/>
</dbReference>
<dbReference type="CDD" id="cd17873">
    <property type="entry name" value="FlhF"/>
    <property type="match status" value="1"/>
</dbReference>
<dbReference type="InterPro" id="IPR003593">
    <property type="entry name" value="AAA+_ATPase"/>
</dbReference>
<keyword evidence="5" id="KW-1003">Cell membrane</keyword>
<dbReference type="EMBL" id="CP015518">
    <property type="protein sequence ID" value="APG23774.1"/>
    <property type="molecule type" value="Genomic_DNA"/>
</dbReference>
<dbReference type="InterPro" id="IPR020006">
    <property type="entry name" value="FlhF"/>
</dbReference>
<dbReference type="InterPro" id="IPR000897">
    <property type="entry name" value="SRP54_GTPase_dom"/>
</dbReference>
<comment type="function">
    <text evidence="12">Necessary for flagellar biosynthesis. May be involved in translocation of the flagellum.</text>
</comment>
<protein>
    <recommendedName>
        <fullName evidence="3 13">Flagellar biosynthesis protein FlhF</fullName>
    </recommendedName>
</protein>
<dbReference type="InterPro" id="IPR027417">
    <property type="entry name" value="P-loop_NTPase"/>
</dbReference>
<dbReference type="SMART" id="SM00382">
    <property type="entry name" value="AAA"/>
    <property type="match status" value="1"/>
</dbReference>
<evidence type="ECO:0000256" key="12">
    <source>
        <dbReference type="ARBA" id="ARBA00025337"/>
    </source>
</evidence>
<dbReference type="KEGG" id="pace:A6070_09725"/>
<dbReference type="GO" id="GO:0044781">
    <property type="term" value="P:bacterial-type flagellum organization"/>
    <property type="evidence" value="ECO:0007669"/>
    <property type="project" value="UniProtKB-UniRule"/>
</dbReference>
<evidence type="ECO:0000256" key="4">
    <source>
        <dbReference type="ARBA" id="ARBA00022448"/>
    </source>
</evidence>
<dbReference type="GO" id="GO:0015031">
    <property type="term" value="P:protein transport"/>
    <property type="evidence" value="ECO:0007669"/>
    <property type="project" value="UniProtKB-KW"/>
</dbReference>
<name>A0A1L3GCU8_SYNAC</name>
<dbReference type="GO" id="GO:0003924">
    <property type="term" value="F:GTPase activity"/>
    <property type="evidence" value="ECO:0007669"/>
    <property type="project" value="UniProtKB-UniRule"/>
</dbReference>
<keyword evidence="6" id="KW-0547">Nucleotide-binding</keyword>
<comment type="similarity">
    <text evidence="2">Belongs to the GTP-binding SRP family.</text>
</comment>
<evidence type="ECO:0000256" key="1">
    <source>
        <dbReference type="ARBA" id="ARBA00004413"/>
    </source>
</evidence>
<sequence length="418" mass="45511">MLVRVFEAETMALALKKVKEALGPDALILSTRTVRKSGLGVFRKPLCEVTAAIDSADTESFSEPQAKPGIVPAAEMDELSYQDLWRQPETQPQPKPATAASVPRQPEDSLRDVRNEIDELKALVRQLARPSEPAPPGPAIAAAAPRKRPAGTEVQEMGLLQNELERLGISGEAAATLEQYAWENLSPRQLGDPQGIREFLSDAIGRLVHVSGAVRIAPGRQKRVALVGPTGVGKTTTIAKMAAGQLLKGVGRVALITIDTYRIAAVEQLKVYGEIMHIPVEVVTTPEQLHQALSRHADKELILIDTAGRSPRDDMSIAELAAFLGKAETENHLVVSATTRDRELAETVQRFSRIPLHSLVFTKLDECEQCGALLNLSLTRQLPLSYLTFGQRVPEDFMEADVEAITGFITGSYREKAV</sequence>
<evidence type="ECO:0000313" key="18">
    <source>
        <dbReference type="Proteomes" id="UP000182264"/>
    </source>
</evidence>
<evidence type="ECO:0000256" key="3">
    <source>
        <dbReference type="ARBA" id="ARBA00014919"/>
    </source>
</evidence>
<evidence type="ECO:0000313" key="17">
    <source>
        <dbReference type="EMBL" id="APG23774.1"/>
    </source>
</evidence>
<keyword evidence="17" id="KW-0282">Flagellum</keyword>
<organism evidence="17 18">
    <name type="scientific">Syntrophotalea acetylenica</name>
    <name type="common">Pelobacter acetylenicus</name>
    <dbReference type="NCBI Taxonomy" id="29542"/>
    <lineage>
        <taxon>Bacteria</taxon>
        <taxon>Pseudomonadati</taxon>
        <taxon>Thermodesulfobacteriota</taxon>
        <taxon>Desulfuromonadia</taxon>
        <taxon>Desulfuromonadales</taxon>
        <taxon>Syntrophotaleaceae</taxon>
        <taxon>Syntrophotalea</taxon>
    </lineage>
</organism>
<dbReference type="FunFam" id="3.40.50.300:FF:000695">
    <property type="entry name" value="Flagellar biosynthesis regulator FlhF"/>
    <property type="match status" value="1"/>
</dbReference>
<comment type="subcellular location">
    <subcellularLocation>
        <location evidence="1">Cell membrane</location>
        <topology evidence="1">Peripheral membrane protein</topology>
        <orientation evidence="1">Cytoplasmic side</orientation>
    </subcellularLocation>
</comment>
<keyword evidence="17" id="KW-0969">Cilium</keyword>
<evidence type="ECO:0000256" key="6">
    <source>
        <dbReference type="ARBA" id="ARBA00022741"/>
    </source>
</evidence>
<dbReference type="AlphaFoldDB" id="A0A1L3GCU8"/>
<keyword evidence="9" id="KW-0342">GTP-binding</keyword>
<dbReference type="Gene3D" id="3.40.50.300">
    <property type="entry name" value="P-loop containing nucleotide triphosphate hydrolases"/>
    <property type="match status" value="1"/>
</dbReference>
<keyword evidence="7" id="KW-1005">Bacterial flagellum biogenesis</keyword>
<evidence type="ECO:0000256" key="10">
    <source>
        <dbReference type="ARBA" id="ARBA00023136"/>
    </source>
</evidence>
<dbReference type="PANTHER" id="PTHR43134">
    <property type="entry name" value="SIGNAL RECOGNITION PARTICLE RECEPTOR SUBUNIT ALPHA"/>
    <property type="match status" value="1"/>
</dbReference>
<keyword evidence="8" id="KW-0653">Protein transport</keyword>
<evidence type="ECO:0000259" key="15">
    <source>
        <dbReference type="SMART" id="SM00382"/>
    </source>
</evidence>
<evidence type="ECO:0000256" key="13">
    <source>
        <dbReference type="NCBIfam" id="TIGR03499"/>
    </source>
</evidence>
<keyword evidence="18" id="KW-1185">Reference proteome</keyword>
<dbReference type="Proteomes" id="UP000182264">
    <property type="component" value="Chromosome"/>
</dbReference>
<evidence type="ECO:0000256" key="9">
    <source>
        <dbReference type="ARBA" id="ARBA00023134"/>
    </source>
</evidence>
<feature type="region of interest" description="Disordered" evidence="14">
    <location>
        <begin position="88"/>
        <end position="109"/>
    </location>
</feature>
<proteinExistence type="inferred from homology"/>
<dbReference type="GO" id="GO:0005525">
    <property type="term" value="F:GTP binding"/>
    <property type="evidence" value="ECO:0007669"/>
    <property type="project" value="UniProtKB-UniRule"/>
</dbReference>
<evidence type="ECO:0000256" key="7">
    <source>
        <dbReference type="ARBA" id="ARBA00022795"/>
    </source>
</evidence>
<evidence type="ECO:0000256" key="8">
    <source>
        <dbReference type="ARBA" id="ARBA00022927"/>
    </source>
</evidence>
<keyword evidence="10" id="KW-0472">Membrane</keyword>
<dbReference type="SUPFAM" id="SSF52540">
    <property type="entry name" value="P-loop containing nucleoside triphosphate hydrolases"/>
    <property type="match status" value="1"/>
</dbReference>
<dbReference type="GO" id="GO:0006614">
    <property type="term" value="P:SRP-dependent cotranslational protein targeting to membrane"/>
    <property type="evidence" value="ECO:0007669"/>
    <property type="project" value="UniProtKB-UniRule"/>
</dbReference>
<evidence type="ECO:0000256" key="14">
    <source>
        <dbReference type="SAM" id="MobiDB-lite"/>
    </source>
</evidence>
<feature type="domain" description="AAA+ ATPase" evidence="15">
    <location>
        <begin position="220"/>
        <end position="355"/>
    </location>
</feature>
<evidence type="ECO:0000256" key="5">
    <source>
        <dbReference type="ARBA" id="ARBA00022475"/>
    </source>
</evidence>
<feature type="domain" description="SRP54-type proteins GTP-binding" evidence="16">
    <location>
        <begin position="221"/>
        <end position="411"/>
    </location>
</feature>